<dbReference type="InterPro" id="IPR053191">
    <property type="entry name" value="DcsG_Biosynth_Enzyme"/>
</dbReference>
<proteinExistence type="predicted"/>
<organism evidence="1 2">
    <name type="scientific">Streptosporangium fragile</name>
    <dbReference type="NCBI Taxonomy" id="46186"/>
    <lineage>
        <taxon>Bacteria</taxon>
        <taxon>Bacillati</taxon>
        <taxon>Actinomycetota</taxon>
        <taxon>Actinomycetes</taxon>
        <taxon>Streptosporangiales</taxon>
        <taxon>Streptosporangiaceae</taxon>
        <taxon>Streptosporangium</taxon>
    </lineage>
</organism>
<gene>
    <name evidence="1" type="ORF">GCM10010517_67070</name>
</gene>
<dbReference type="PANTHER" id="PTHR39217">
    <property type="match status" value="1"/>
</dbReference>
<accession>A0ABN3W791</accession>
<dbReference type="Proteomes" id="UP001500831">
    <property type="component" value="Unassembled WGS sequence"/>
</dbReference>
<reference evidence="1 2" key="1">
    <citation type="journal article" date="2019" name="Int. J. Syst. Evol. Microbiol.">
        <title>The Global Catalogue of Microorganisms (GCM) 10K type strain sequencing project: providing services to taxonomists for standard genome sequencing and annotation.</title>
        <authorList>
            <consortium name="The Broad Institute Genomics Platform"/>
            <consortium name="The Broad Institute Genome Sequencing Center for Infectious Disease"/>
            <person name="Wu L."/>
            <person name="Ma J."/>
        </authorList>
    </citation>
    <scope>NUCLEOTIDE SEQUENCE [LARGE SCALE GENOMIC DNA]</scope>
    <source>
        <strain evidence="1 2">JCM 6242</strain>
    </source>
</reference>
<name>A0ABN3W791_9ACTN</name>
<evidence type="ECO:0000313" key="2">
    <source>
        <dbReference type="Proteomes" id="UP001500831"/>
    </source>
</evidence>
<protein>
    <recommendedName>
        <fullName evidence="3">ATP-grasp domain-containing protein</fullName>
    </recommendedName>
</protein>
<evidence type="ECO:0000313" key="1">
    <source>
        <dbReference type="EMBL" id="GAA2901269.1"/>
    </source>
</evidence>
<evidence type="ECO:0008006" key="3">
    <source>
        <dbReference type="Google" id="ProtNLM"/>
    </source>
</evidence>
<dbReference type="SUPFAM" id="SSF56059">
    <property type="entry name" value="Glutathione synthetase ATP-binding domain-like"/>
    <property type="match status" value="1"/>
</dbReference>
<dbReference type="RefSeq" id="WP_344979936.1">
    <property type="nucleotide sequence ID" value="NZ_BAAAVI010000070.1"/>
</dbReference>
<dbReference type="PANTHER" id="PTHR39217:SF1">
    <property type="entry name" value="GLUTATHIONE SYNTHETASE"/>
    <property type="match status" value="1"/>
</dbReference>
<keyword evidence="2" id="KW-1185">Reference proteome</keyword>
<sequence length="305" mass="33961">MAHGHVRIALVTATPGPGISTDRDMPLLHAAFEHAGAEAEVTAWDDPEVDWARFDLAVIRSPWDYSWRPAEFLAWVDRCSEATRLANPPEIVRWNSRKQYLLEMRERNVPVVPTRYVAPGDPVDLPDGHEFVVKPAVGAGARFAARYGPAERERAAAHVGRIHADGVAVMVQPYLTRIDVTGERALVFVRNRFLHAIRKKAVLSSGLRYDEPREAHPGTERWQPTRAELALAERALAAVPGADRLLYARVDMADDEAGDPVMTELELVEPNLYLRFHRESIPAFVEAIVDAAERSRSARGGRSST</sequence>
<comment type="caution">
    <text evidence="1">The sequence shown here is derived from an EMBL/GenBank/DDBJ whole genome shotgun (WGS) entry which is preliminary data.</text>
</comment>
<dbReference type="EMBL" id="BAAAVI010000070">
    <property type="protein sequence ID" value="GAA2901269.1"/>
    <property type="molecule type" value="Genomic_DNA"/>
</dbReference>